<protein>
    <submittedName>
        <fullName evidence="1">Uncharacterized protein</fullName>
    </submittedName>
</protein>
<gene>
    <name evidence="1" type="ORF">S01H4_13038</name>
</gene>
<dbReference type="EMBL" id="BART01005757">
    <property type="protein sequence ID" value="GAG69916.1"/>
    <property type="molecule type" value="Genomic_DNA"/>
</dbReference>
<evidence type="ECO:0000313" key="1">
    <source>
        <dbReference type="EMBL" id="GAG69916.1"/>
    </source>
</evidence>
<accession>X1BD46</accession>
<organism evidence="1">
    <name type="scientific">marine sediment metagenome</name>
    <dbReference type="NCBI Taxonomy" id="412755"/>
    <lineage>
        <taxon>unclassified sequences</taxon>
        <taxon>metagenomes</taxon>
        <taxon>ecological metagenomes</taxon>
    </lineage>
</organism>
<sequence length="583" mass="63286">SGGYTQKDGYITIESRDLPKKLVTLQAIADNTSPLLEYVRFINSDVSFLSLQGFGDSANGAPFHINGDLILTGANTINLDSDSGDRFEVSGEIKPTNSDDTVTIHDTAGNLSDVILDANDNNDDGYKCGFTRDASGNLLAKEKFSSAYDDIIQNNGRYFDGTHLPSSYDQSGTSPRYVTGNALLRWPLINHTRYESLVGGSGTPYYIDEISSNDESETWYDMTASGWIDDRTSSVPSSENTQSATYTSPTAILVILDGNGTMSGTAGQVGIDDGQGGEVAHNNVIESGEWRSYPTTNGVIYSPGNLRILGIIGDDLTPNDYKPIIVSGGTIYIESNLAKGTSGSSLALIAKDWVTLNSTHRFINRDVVNTSGDPWNNQSNIRGEPDNDGTTGNNQMDITVSFESTDIAVLDLGQKVTTDTIRLKKLNFPDAGGSLTLKVYGSNDDTASIVPGDQEFGSGYSTQIINDDVDFERTEGSYAFRYVKLWLENTHDSNSYPVYFDAVEIPLTDLNAVCFAQNKSWAVISGNISGYPFTVNGVISENQFEQSSNWSINWPSITYTHDSTLTSNPALPPSMNLVSLKRR</sequence>
<comment type="caution">
    <text evidence="1">The sequence shown here is derived from an EMBL/GenBank/DDBJ whole genome shotgun (WGS) entry which is preliminary data.</text>
</comment>
<reference evidence="1" key="1">
    <citation type="journal article" date="2014" name="Front. Microbiol.">
        <title>High frequency of phylogenetically diverse reductive dehalogenase-homologous genes in deep subseafloor sedimentary metagenomes.</title>
        <authorList>
            <person name="Kawai M."/>
            <person name="Futagami T."/>
            <person name="Toyoda A."/>
            <person name="Takaki Y."/>
            <person name="Nishi S."/>
            <person name="Hori S."/>
            <person name="Arai W."/>
            <person name="Tsubouchi T."/>
            <person name="Morono Y."/>
            <person name="Uchiyama I."/>
            <person name="Ito T."/>
            <person name="Fujiyama A."/>
            <person name="Inagaki F."/>
            <person name="Takami H."/>
        </authorList>
    </citation>
    <scope>NUCLEOTIDE SEQUENCE</scope>
    <source>
        <strain evidence="1">Expedition CK06-06</strain>
    </source>
</reference>
<feature type="non-terminal residue" evidence="1">
    <location>
        <position position="1"/>
    </location>
</feature>
<name>X1BD46_9ZZZZ</name>
<proteinExistence type="predicted"/>
<dbReference type="AlphaFoldDB" id="X1BD46"/>